<name>A0AAE8ZNQ8_CAEBR</name>
<evidence type="ECO:0000313" key="2">
    <source>
        <dbReference type="Proteomes" id="UP000827892"/>
    </source>
</evidence>
<accession>A0AAE8ZNQ8</accession>
<dbReference type="EMBL" id="CP090896">
    <property type="protein sequence ID" value="ULT82889.1"/>
    <property type="molecule type" value="Genomic_DNA"/>
</dbReference>
<dbReference type="Gene3D" id="2.30.29.30">
    <property type="entry name" value="Pleckstrin-homology domain (PH domain)/Phosphotyrosine-binding domain (PTB)"/>
    <property type="match status" value="1"/>
</dbReference>
<dbReference type="InterPro" id="IPR011993">
    <property type="entry name" value="PH-like_dom_sf"/>
</dbReference>
<dbReference type="AlphaFoldDB" id="A0AAE8ZNQ8"/>
<sequence>MPRSSSLSTNPKIMYSIQIIYQAFTNFILPSRFIKAMEPLLTTEVQLYQDKLIGKKWKSYIASFFEENSLGKARIELFQSDGKKKEPVKTILLENVVSLKPGKTDGGAAFVKVQYKDDSYLQFSSEELQRVMDVLSTICFPKKMQYVTIAPSTSLDSPTEEEEYFEFPDTYAMLKLKQVNGRESTEGVYKLSLNESLQISGNNNIHCIPYQSIQWVGTGEHCVGFGIENLGTFEFATGDALLFVEHLRSFIRFSCDFSTPQIKMICRFNRYFHPNRLVNSTSPGLSNNSTMESVDSGGVYSKIPGSTDTSVSSLQLNEAEFVNRVVKNELRRNASMEMLRHKISFLQKKKNESRTDFEESADRDFVRVQLPKGILLEQNKFSPTKSVSFQDMDSMTAENKIYARHTDL</sequence>
<protein>
    <submittedName>
        <fullName evidence="1">Uncharacterized protein</fullName>
    </submittedName>
</protein>
<dbReference type="Proteomes" id="UP000827892">
    <property type="component" value="Chromosome X"/>
</dbReference>
<reference evidence="1 2" key="1">
    <citation type="submission" date="2022-05" db="EMBL/GenBank/DDBJ databases">
        <title>Chromosome-level reference genomes for two strains of Caenorhabditis briggsae: an improved platform for comparative genomics.</title>
        <authorList>
            <person name="Stevens L."/>
            <person name="Andersen E.C."/>
        </authorList>
    </citation>
    <scope>NUCLEOTIDE SEQUENCE [LARGE SCALE GENOMIC DNA]</scope>
    <source>
        <strain evidence="1">QX1410_ONT</strain>
        <tissue evidence="1">Whole-organism</tissue>
    </source>
</reference>
<proteinExistence type="predicted"/>
<organism evidence="1 2">
    <name type="scientific">Caenorhabditis briggsae</name>
    <dbReference type="NCBI Taxonomy" id="6238"/>
    <lineage>
        <taxon>Eukaryota</taxon>
        <taxon>Metazoa</taxon>
        <taxon>Ecdysozoa</taxon>
        <taxon>Nematoda</taxon>
        <taxon>Chromadorea</taxon>
        <taxon>Rhabditida</taxon>
        <taxon>Rhabditina</taxon>
        <taxon>Rhabditomorpha</taxon>
        <taxon>Rhabditoidea</taxon>
        <taxon>Rhabditidae</taxon>
        <taxon>Peloderinae</taxon>
        <taxon>Caenorhabditis</taxon>
    </lineage>
</organism>
<evidence type="ECO:0000313" key="1">
    <source>
        <dbReference type="EMBL" id="ULT82889.1"/>
    </source>
</evidence>
<gene>
    <name evidence="1" type="ORF">L3Y34_012259</name>
</gene>